<proteinExistence type="predicted"/>
<reference evidence="1 2" key="1">
    <citation type="submission" date="2014-07" db="EMBL/GenBank/DDBJ databases">
        <title>Methanogenic archaea and the global carbon cycle.</title>
        <authorList>
            <person name="Henriksen J.R."/>
            <person name="Luke J."/>
            <person name="Reinhart S."/>
            <person name="Benedict M.N."/>
            <person name="Youngblut N.D."/>
            <person name="Metcalf M.E."/>
            <person name="Whitaker R.J."/>
            <person name="Metcalf W.W."/>
        </authorList>
    </citation>
    <scope>NUCLEOTIDE SEQUENCE [LARGE SCALE GENOMIC DNA]</scope>
    <source>
        <strain evidence="1 2">MS</strain>
    </source>
</reference>
<keyword evidence="2" id="KW-1185">Reference proteome</keyword>
<dbReference type="AlphaFoldDB" id="A0A0E3QT12"/>
<dbReference type="KEGG" id="mby:MSBRM_1447"/>
<sequence length="69" mass="7930">MSSSFGPLLLNLSFFAVVNLYHKPDKILIYNIEAEKIKIYDIIYNLLLTRKLWISSILAIFGIEPSISK</sequence>
<dbReference type="EMBL" id="CP009528">
    <property type="protein sequence ID" value="AKB54445.1"/>
    <property type="molecule type" value="Genomic_DNA"/>
</dbReference>
<dbReference type="PATRIC" id="fig|1434108.4.peg.1805"/>
<dbReference type="Proteomes" id="UP000033033">
    <property type="component" value="Chromosome"/>
</dbReference>
<protein>
    <submittedName>
        <fullName evidence="1">Uncharacterized protein</fullName>
    </submittedName>
</protein>
<gene>
    <name evidence="1" type="ORF">MSBRM_1447</name>
</gene>
<evidence type="ECO:0000313" key="1">
    <source>
        <dbReference type="EMBL" id="AKB54445.1"/>
    </source>
</evidence>
<name>A0A0E3QT12_METBA</name>
<accession>A0A0E3QT12</accession>
<evidence type="ECO:0000313" key="2">
    <source>
        <dbReference type="Proteomes" id="UP000033033"/>
    </source>
</evidence>
<organism evidence="1 2">
    <name type="scientific">Methanosarcina barkeri MS</name>
    <dbReference type="NCBI Taxonomy" id="1434108"/>
    <lineage>
        <taxon>Archaea</taxon>
        <taxon>Methanobacteriati</taxon>
        <taxon>Methanobacteriota</taxon>
        <taxon>Stenosarchaea group</taxon>
        <taxon>Methanomicrobia</taxon>
        <taxon>Methanosarcinales</taxon>
        <taxon>Methanosarcinaceae</taxon>
        <taxon>Methanosarcina</taxon>
    </lineage>
</organism>
<dbReference type="HOGENOM" id="CLU_2766022_0_0_2"/>